<dbReference type="InterPro" id="IPR051091">
    <property type="entry name" value="O-Glucosyltr/Glycosyltrsf_90"/>
</dbReference>
<evidence type="ECO:0000259" key="2">
    <source>
        <dbReference type="SMART" id="SM00672"/>
    </source>
</evidence>
<dbReference type="AlphaFoldDB" id="A0AAN6MZ14"/>
<dbReference type="SMART" id="SM00672">
    <property type="entry name" value="CAP10"/>
    <property type="match status" value="1"/>
</dbReference>
<accession>A0AAN6MZ14</accession>
<dbReference type="PANTHER" id="PTHR12203:SF61">
    <property type="entry name" value="CAPSULE PROTEIN"/>
    <property type="match status" value="1"/>
</dbReference>
<feature type="transmembrane region" description="Helical" evidence="1">
    <location>
        <begin position="46"/>
        <end position="64"/>
    </location>
</feature>
<dbReference type="Pfam" id="PF05686">
    <property type="entry name" value="Glyco_transf_90"/>
    <property type="match status" value="1"/>
</dbReference>
<organism evidence="3 4">
    <name type="scientific">Diplogelasinospora grovesii</name>
    <dbReference type="NCBI Taxonomy" id="303347"/>
    <lineage>
        <taxon>Eukaryota</taxon>
        <taxon>Fungi</taxon>
        <taxon>Dikarya</taxon>
        <taxon>Ascomycota</taxon>
        <taxon>Pezizomycotina</taxon>
        <taxon>Sordariomycetes</taxon>
        <taxon>Sordariomycetidae</taxon>
        <taxon>Sordariales</taxon>
        <taxon>Diplogelasinosporaceae</taxon>
        <taxon>Diplogelasinospora</taxon>
    </lineage>
</organism>
<keyword evidence="1" id="KW-0472">Membrane</keyword>
<dbReference type="PROSITE" id="PS51257">
    <property type="entry name" value="PROKAR_LIPOPROTEIN"/>
    <property type="match status" value="1"/>
</dbReference>
<comment type="caution">
    <text evidence="3">The sequence shown here is derived from an EMBL/GenBank/DDBJ whole genome shotgun (WGS) entry which is preliminary data.</text>
</comment>
<feature type="domain" description="Glycosyl transferase CAP10" evidence="2">
    <location>
        <begin position="284"/>
        <end position="559"/>
    </location>
</feature>
<keyword evidence="1" id="KW-0812">Transmembrane</keyword>
<keyword evidence="1" id="KW-1133">Transmembrane helix</keyword>
<evidence type="ECO:0000256" key="1">
    <source>
        <dbReference type="SAM" id="Phobius"/>
    </source>
</evidence>
<keyword evidence="4" id="KW-1185">Reference proteome</keyword>
<reference evidence="4" key="1">
    <citation type="journal article" date="2023" name="Mol. Phylogenet. Evol.">
        <title>Genome-scale phylogeny and comparative genomics of the fungal order Sordariales.</title>
        <authorList>
            <person name="Hensen N."/>
            <person name="Bonometti L."/>
            <person name="Westerberg I."/>
            <person name="Brannstrom I.O."/>
            <person name="Guillou S."/>
            <person name="Cros-Aarteil S."/>
            <person name="Calhoun S."/>
            <person name="Haridas S."/>
            <person name="Kuo A."/>
            <person name="Mondo S."/>
            <person name="Pangilinan J."/>
            <person name="Riley R."/>
            <person name="LaButti K."/>
            <person name="Andreopoulos B."/>
            <person name="Lipzen A."/>
            <person name="Chen C."/>
            <person name="Yan M."/>
            <person name="Daum C."/>
            <person name="Ng V."/>
            <person name="Clum A."/>
            <person name="Steindorff A."/>
            <person name="Ohm R.A."/>
            <person name="Martin F."/>
            <person name="Silar P."/>
            <person name="Natvig D.O."/>
            <person name="Lalanne C."/>
            <person name="Gautier V."/>
            <person name="Ament-Velasquez S.L."/>
            <person name="Kruys A."/>
            <person name="Hutchinson M.I."/>
            <person name="Powell A.J."/>
            <person name="Barry K."/>
            <person name="Miller A.N."/>
            <person name="Grigoriev I.V."/>
            <person name="Debuchy R."/>
            <person name="Gladieux P."/>
            <person name="Hiltunen Thoren M."/>
            <person name="Johannesson H."/>
        </authorList>
    </citation>
    <scope>NUCLEOTIDE SEQUENCE [LARGE SCALE GENOMIC DNA]</scope>
    <source>
        <strain evidence="4">CBS 340.73</strain>
    </source>
</reference>
<dbReference type="EMBL" id="MU853909">
    <property type="protein sequence ID" value="KAK3935745.1"/>
    <property type="molecule type" value="Genomic_DNA"/>
</dbReference>
<dbReference type="Proteomes" id="UP001303473">
    <property type="component" value="Unassembled WGS sequence"/>
</dbReference>
<dbReference type="PANTHER" id="PTHR12203">
    <property type="entry name" value="KDEL LYS-ASP-GLU-LEU CONTAINING - RELATED"/>
    <property type="match status" value="1"/>
</dbReference>
<dbReference type="InterPro" id="IPR006598">
    <property type="entry name" value="CAP10"/>
</dbReference>
<evidence type="ECO:0000313" key="4">
    <source>
        <dbReference type="Proteomes" id="UP001303473"/>
    </source>
</evidence>
<proteinExistence type="predicted"/>
<evidence type="ECO:0000313" key="3">
    <source>
        <dbReference type="EMBL" id="KAK3935745.1"/>
    </source>
</evidence>
<gene>
    <name evidence="3" type="ORF">QBC46DRAFT_396770</name>
</gene>
<name>A0AAN6MZ14_9PEZI</name>
<protein>
    <recommendedName>
        <fullName evidence="2">Glycosyl transferase CAP10 domain-containing protein</fullName>
    </recommendedName>
</protein>
<sequence length="568" mass="65014">MVATRDPSMQASQLQGYALVLASCLALGQVIQMLGPSKKMRARPILWVFILVSLVPYMVSIYTANQAQSLVPRVHPLEAVIVNAKMEFEGMLARQSKNYPTAEREYRRRHGIDPPPGFQEWYIFAREYQSPVIDEFDMILESIRPFLRLSGKEINTIIKKAANTPNVELWDCNFSLDRIGTGSNTTECTHPWRTNDRHFGLMFDRLLKDIPKRPLDVRFLVNHLDEPRVLIPPSSGSDKGQFQLTDLTQKSTWDAITKHCPSNADKGGRVEGAFTFITNNSQAMDLCAHPEYKNMHGLFIGPTSFGLIEGTVPILSTGAPSTMGDILFPSPAYNVESDFHYNPGHDVGWDKKKNKLYWAGSTTGGFVSDRSWTSFHRQRFVSLAQNLEPKQHTYLQESNKGVVEQKKTSFWNGRLFDVAFTRIFQCARKNCHDQRQHFRTRNWADKDEAMKYKLAFDLDGNGISGRYYKLLASKSVPLKQTVLKEWHDERLMPWVHYVPVSLGMEELPELIFWLTSTKAGQERAKAIAEQGREWYNKAFREVDMGIYVYRLMLELARVQDPGREAFAV</sequence>
<feature type="transmembrane region" description="Helical" evidence="1">
    <location>
        <begin position="14"/>
        <end position="34"/>
    </location>
</feature>